<dbReference type="AlphaFoldDB" id="A0A0F9WWJ9"/>
<dbReference type="GO" id="GO:0043565">
    <property type="term" value="F:sequence-specific DNA binding"/>
    <property type="evidence" value="ECO:0007669"/>
    <property type="project" value="TreeGrafter"/>
</dbReference>
<feature type="domain" description="HTH lysR-type" evidence="5">
    <location>
        <begin position="1"/>
        <end position="59"/>
    </location>
</feature>
<dbReference type="InterPro" id="IPR036388">
    <property type="entry name" value="WH-like_DNA-bd_sf"/>
</dbReference>
<dbReference type="FunFam" id="1.10.10.10:FF:000001">
    <property type="entry name" value="LysR family transcriptional regulator"/>
    <property type="match status" value="1"/>
</dbReference>
<gene>
    <name evidence="6" type="ORF">LCGC14_0299700</name>
</gene>
<comment type="caution">
    <text evidence="6">The sequence shown here is derived from an EMBL/GenBank/DDBJ whole genome shotgun (WGS) entry which is preliminary data.</text>
</comment>
<dbReference type="SUPFAM" id="SSF53850">
    <property type="entry name" value="Periplasmic binding protein-like II"/>
    <property type="match status" value="1"/>
</dbReference>
<organism evidence="6">
    <name type="scientific">marine sediment metagenome</name>
    <dbReference type="NCBI Taxonomy" id="412755"/>
    <lineage>
        <taxon>unclassified sequences</taxon>
        <taxon>metagenomes</taxon>
        <taxon>ecological metagenomes</taxon>
    </lineage>
</organism>
<protein>
    <recommendedName>
        <fullName evidence="5">HTH lysR-type domain-containing protein</fullName>
    </recommendedName>
</protein>
<keyword evidence="3" id="KW-0238">DNA-binding</keyword>
<dbReference type="PANTHER" id="PTHR30537:SF5">
    <property type="entry name" value="HTH-TYPE TRANSCRIPTIONAL ACTIVATOR TTDR-RELATED"/>
    <property type="match status" value="1"/>
</dbReference>
<dbReference type="InterPro" id="IPR058163">
    <property type="entry name" value="LysR-type_TF_proteobact-type"/>
</dbReference>
<dbReference type="CDD" id="cd08422">
    <property type="entry name" value="PBP2_CrgA_like"/>
    <property type="match status" value="1"/>
</dbReference>
<dbReference type="SUPFAM" id="SSF46785">
    <property type="entry name" value="Winged helix' DNA-binding domain"/>
    <property type="match status" value="1"/>
</dbReference>
<name>A0A0F9WWJ9_9ZZZZ</name>
<dbReference type="Gene3D" id="1.10.10.10">
    <property type="entry name" value="Winged helix-like DNA-binding domain superfamily/Winged helix DNA-binding domain"/>
    <property type="match status" value="1"/>
</dbReference>
<evidence type="ECO:0000256" key="3">
    <source>
        <dbReference type="ARBA" id="ARBA00023125"/>
    </source>
</evidence>
<comment type="similarity">
    <text evidence="1">Belongs to the LysR transcriptional regulatory family.</text>
</comment>
<sequence>MNQLEDMQLFVSVLECGSFTAAADALGLSKQFVSRRVAALEARLGVRLINRSTRKLNATVLGQSYFERAQRILQDVAETDMLVSEQGASPRGALRLSAPMSFGTLHLSTLLPDFMRLYPDVSIELDLSDRTVDLLGEGYDMAIRIGALADSTLIARQLAAMDMVTCASPAYLAAHPAPQTPVDLRQHECMLYGHSKTVEWRYWIDGRSQAVAVQGRYRVNNGELVRDAAIAGLGLTMLPAFIVGEALARGDLVTVLDSYQLPTTKVYAVYPQHRQSSLLVQFLVDYLRDALLARK</sequence>
<evidence type="ECO:0000259" key="5">
    <source>
        <dbReference type="PROSITE" id="PS50931"/>
    </source>
</evidence>
<dbReference type="PANTHER" id="PTHR30537">
    <property type="entry name" value="HTH-TYPE TRANSCRIPTIONAL REGULATOR"/>
    <property type="match status" value="1"/>
</dbReference>
<evidence type="ECO:0000313" key="6">
    <source>
        <dbReference type="EMBL" id="KKN83338.1"/>
    </source>
</evidence>
<reference evidence="6" key="1">
    <citation type="journal article" date="2015" name="Nature">
        <title>Complex archaea that bridge the gap between prokaryotes and eukaryotes.</title>
        <authorList>
            <person name="Spang A."/>
            <person name="Saw J.H."/>
            <person name="Jorgensen S.L."/>
            <person name="Zaremba-Niedzwiedzka K."/>
            <person name="Martijn J."/>
            <person name="Lind A.E."/>
            <person name="van Eijk R."/>
            <person name="Schleper C."/>
            <person name="Guy L."/>
            <person name="Ettema T.J."/>
        </authorList>
    </citation>
    <scope>NUCLEOTIDE SEQUENCE</scope>
</reference>
<keyword evidence="4" id="KW-0804">Transcription</keyword>
<dbReference type="Pfam" id="PF03466">
    <property type="entry name" value="LysR_substrate"/>
    <property type="match status" value="1"/>
</dbReference>
<dbReference type="PROSITE" id="PS50931">
    <property type="entry name" value="HTH_LYSR"/>
    <property type="match status" value="1"/>
</dbReference>
<dbReference type="GO" id="GO:0006351">
    <property type="term" value="P:DNA-templated transcription"/>
    <property type="evidence" value="ECO:0007669"/>
    <property type="project" value="TreeGrafter"/>
</dbReference>
<accession>A0A0F9WWJ9</accession>
<dbReference type="GO" id="GO:0003700">
    <property type="term" value="F:DNA-binding transcription factor activity"/>
    <property type="evidence" value="ECO:0007669"/>
    <property type="project" value="InterPro"/>
</dbReference>
<keyword evidence="2" id="KW-0805">Transcription regulation</keyword>
<dbReference type="InterPro" id="IPR005119">
    <property type="entry name" value="LysR_subst-bd"/>
</dbReference>
<proteinExistence type="inferred from homology"/>
<dbReference type="Gene3D" id="3.40.190.290">
    <property type="match status" value="1"/>
</dbReference>
<evidence type="ECO:0000256" key="1">
    <source>
        <dbReference type="ARBA" id="ARBA00009437"/>
    </source>
</evidence>
<dbReference type="Pfam" id="PF00126">
    <property type="entry name" value="HTH_1"/>
    <property type="match status" value="1"/>
</dbReference>
<dbReference type="FunFam" id="3.40.190.290:FF:000001">
    <property type="entry name" value="Transcriptional regulator, LysR family"/>
    <property type="match status" value="1"/>
</dbReference>
<evidence type="ECO:0000256" key="4">
    <source>
        <dbReference type="ARBA" id="ARBA00023163"/>
    </source>
</evidence>
<evidence type="ECO:0000256" key="2">
    <source>
        <dbReference type="ARBA" id="ARBA00023015"/>
    </source>
</evidence>
<dbReference type="InterPro" id="IPR000847">
    <property type="entry name" value="LysR_HTH_N"/>
</dbReference>
<dbReference type="InterPro" id="IPR036390">
    <property type="entry name" value="WH_DNA-bd_sf"/>
</dbReference>
<dbReference type="EMBL" id="LAZR01000186">
    <property type="protein sequence ID" value="KKN83338.1"/>
    <property type="molecule type" value="Genomic_DNA"/>
</dbReference>